<dbReference type="AlphaFoldDB" id="A0AAV7HYH1"/>
<reference evidence="1 2" key="1">
    <citation type="journal article" date="2021" name="J. Hered.">
        <title>A chromosome-level genome assembly of the parasitoid wasp, Cotesia glomerata (Hymenoptera: Braconidae).</title>
        <authorList>
            <person name="Pinto B.J."/>
            <person name="Weis J.J."/>
            <person name="Gamble T."/>
            <person name="Ode P.J."/>
            <person name="Paul R."/>
            <person name="Zaspel J.M."/>
        </authorList>
    </citation>
    <scope>NUCLEOTIDE SEQUENCE [LARGE SCALE GENOMIC DNA]</scope>
    <source>
        <strain evidence="1">CgM1</strain>
    </source>
</reference>
<protein>
    <submittedName>
        <fullName evidence="1">Uncharacterized protein</fullName>
    </submittedName>
</protein>
<keyword evidence="2" id="KW-1185">Reference proteome</keyword>
<sequence>MQDDSCKSCNRRGSVILLGVVAVSFAAPGYDHHKHVVIHVPYKVHTVHHHHVKKVPYPVHHVEKVHVPVHHVEKVHVPVPYPVVKKEYVPVIEKVHVPVHIPEHHEHHEHHIPEHHEESKWSFDDDKKGWWD</sequence>
<name>A0AAV7HYH1_COTGL</name>
<dbReference type="Proteomes" id="UP000826195">
    <property type="component" value="Unassembled WGS sequence"/>
</dbReference>
<evidence type="ECO:0000313" key="1">
    <source>
        <dbReference type="EMBL" id="KAH0535622.1"/>
    </source>
</evidence>
<dbReference type="EMBL" id="JAHXZJ010002982">
    <property type="protein sequence ID" value="KAH0535622.1"/>
    <property type="molecule type" value="Genomic_DNA"/>
</dbReference>
<organism evidence="1 2">
    <name type="scientific">Cotesia glomerata</name>
    <name type="common">Lepidopteran parasitic wasp</name>
    <name type="synonym">Apanteles glomeratus</name>
    <dbReference type="NCBI Taxonomy" id="32391"/>
    <lineage>
        <taxon>Eukaryota</taxon>
        <taxon>Metazoa</taxon>
        <taxon>Ecdysozoa</taxon>
        <taxon>Arthropoda</taxon>
        <taxon>Hexapoda</taxon>
        <taxon>Insecta</taxon>
        <taxon>Pterygota</taxon>
        <taxon>Neoptera</taxon>
        <taxon>Endopterygota</taxon>
        <taxon>Hymenoptera</taxon>
        <taxon>Apocrita</taxon>
        <taxon>Ichneumonoidea</taxon>
        <taxon>Braconidae</taxon>
        <taxon>Microgastrinae</taxon>
        <taxon>Cotesia</taxon>
    </lineage>
</organism>
<accession>A0AAV7HYH1</accession>
<gene>
    <name evidence="1" type="ORF">KQX54_017730</name>
</gene>
<evidence type="ECO:0000313" key="2">
    <source>
        <dbReference type="Proteomes" id="UP000826195"/>
    </source>
</evidence>
<proteinExistence type="predicted"/>
<comment type="caution">
    <text evidence="1">The sequence shown here is derived from an EMBL/GenBank/DDBJ whole genome shotgun (WGS) entry which is preliminary data.</text>
</comment>